<dbReference type="AlphaFoldDB" id="A0A3Q7G9J0"/>
<dbReference type="Proteomes" id="UP000004994">
    <property type="component" value="Chromosome 4"/>
</dbReference>
<organism evidence="1">
    <name type="scientific">Solanum lycopersicum</name>
    <name type="common">Tomato</name>
    <name type="synonym">Lycopersicon esculentum</name>
    <dbReference type="NCBI Taxonomy" id="4081"/>
    <lineage>
        <taxon>Eukaryota</taxon>
        <taxon>Viridiplantae</taxon>
        <taxon>Streptophyta</taxon>
        <taxon>Embryophyta</taxon>
        <taxon>Tracheophyta</taxon>
        <taxon>Spermatophyta</taxon>
        <taxon>Magnoliopsida</taxon>
        <taxon>eudicotyledons</taxon>
        <taxon>Gunneridae</taxon>
        <taxon>Pentapetalae</taxon>
        <taxon>asterids</taxon>
        <taxon>lamiids</taxon>
        <taxon>Solanales</taxon>
        <taxon>Solanaceae</taxon>
        <taxon>Solanoideae</taxon>
        <taxon>Solaneae</taxon>
        <taxon>Solanum</taxon>
        <taxon>Solanum subgen. Lycopersicon</taxon>
    </lineage>
</organism>
<dbReference type="InParanoid" id="A0A3Q7G9J0"/>
<keyword evidence="2" id="KW-1185">Reference proteome</keyword>
<sequence length="91" mass="10502">MASRPKSLAAQDELDIQVGKNTLVNESHIKKNFALLLKNRYVYIRLHYSQHLMNQWKIALLVVKISQRVLPWKKDLSGDFFSTCVVALDFG</sequence>
<proteinExistence type="predicted"/>
<name>A0A3Q7G9J0_SOLLC</name>
<dbReference type="EnsemblPlants" id="Solyc04g079607.1.1">
    <property type="protein sequence ID" value="Solyc04g079607.1.1"/>
    <property type="gene ID" value="Solyc04g079607.1"/>
</dbReference>
<dbReference type="Gramene" id="Solyc04g079607.1.1">
    <property type="protein sequence ID" value="Solyc04g079607.1.1"/>
    <property type="gene ID" value="Solyc04g079607.1"/>
</dbReference>
<evidence type="ECO:0000313" key="2">
    <source>
        <dbReference type="Proteomes" id="UP000004994"/>
    </source>
</evidence>
<reference evidence="1" key="2">
    <citation type="submission" date="2019-01" db="UniProtKB">
        <authorList>
            <consortium name="EnsemblPlants"/>
        </authorList>
    </citation>
    <scope>IDENTIFICATION</scope>
    <source>
        <strain evidence="1">cv. Heinz 1706</strain>
    </source>
</reference>
<evidence type="ECO:0000313" key="1">
    <source>
        <dbReference type="EnsemblPlants" id="Solyc04g079607.1.1"/>
    </source>
</evidence>
<protein>
    <submittedName>
        <fullName evidence="1">Uncharacterized protein</fullName>
    </submittedName>
</protein>
<reference evidence="1" key="1">
    <citation type="journal article" date="2012" name="Nature">
        <title>The tomato genome sequence provides insights into fleshy fruit evolution.</title>
        <authorList>
            <consortium name="Tomato Genome Consortium"/>
        </authorList>
    </citation>
    <scope>NUCLEOTIDE SEQUENCE [LARGE SCALE GENOMIC DNA]</scope>
    <source>
        <strain evidence="1">cv. Heinz 1706</strain>
    </source>
</reference>
<accession>A0A3Q7G9J0</accession>